<keyword evidence="1" id="KW-0812">Transmembrane</keyword>
<comment type="caution">
    <text evidence="3">The sequence shown here is derived from an EMBL/GenBank/DDBJ whole genome shotgun (WGS) entry which is preliminary data.</text>
</comment>
<evidence type="ECO:0000259" key="2">
    <source>
        <dbReference type="Pfam" id="PF06713"/>
    </source>
</evidence>
<proteinExistence type="predicted"/>
<dbReference type="EMBL" id="DWZI01000042">
    <property type="protein sequence ID" value="HJA86156.1"/>
    <property type="molecule type" value="Genomic_DNA"/>
</dbReference>
<keyword evidence="1" id="KW-0472">Membrane</keyword>
<reference evidence="3" key="2">
    <citation type="submission" date="2021-04" db="EMBL/GenBank/DDBJ databases">
        <authorList>
            <person name="Gilroy R."/>
        </authorList>
    </citation>
    <scope>NUCLEOTIDE SEQUENCE</scope>
    <source>
        <strain evidence="3">ChiHjej12B11-9795</strain>
    </source>
</reference>
<organism evidence="3 4">
    <name type="scientific">Candidatus Bacteroides avicola</name>
    <dbReference type="NCBI Taxonomy" id="2838468"/>
    <lineage>
        <taxon>Bacteria</taxon>
        <taxon>Pseudomonadati</taxon>
        <taxon>Bacteroidota</taxon>
        <taxon>Bacteroidia</taxon>
        <taxon>Bacteroidales</taxon>
        <taxon>Bacteroidaceae</taxon>
        <taxon>Bacteroides</taxon>
    </lineage>
</organism>
<evidence type="ECO:0000256" key="1">
    <source>
        <dbReference type="SAM" id="Phobius"/>
    </source>
</evidence>
<dbReference type="AlphaFoldDB" id="A0A9D2HXH5"/>
<feature type="domain" description="Uncharacterized protein YyaB-like PH" evidence="2">
    <location>
        <begin position="53"/>
        <end position="128"/>
    </location>
</feature>
<dbReference type="Proteomes" id="UP000823862">
    <property type="component" value="Unassembled WGS sequence"/>
</dbReference>
<sequence>MNRIFHARIVFGQYFMLAIVTFLAVYFLWDKRPLLAVFWMLWLVFLIERLIHTTYTVTAGGTLQISHGRFSRLRERPLSDIVSVGQVSSMRVAGYAVVHYVLVRYKDGRHDALMPAGEEEFIRVLRDRLKSGRQFSE</sequence>
<evidence type="ECO:0000313" key="4">
    <source>
        <dbReference type="Proteomes" id="UP000823862"/>
    </source>
</evidence>
<gene>
    <name evidence="3" type="ORF">H9950_08225</name>
</gene>
<dbReference type="Pfam" id="PF06713">
    <property type="entry name" value="bPH_4"/>
    <property type="match status" value="1"/>
</dbReference>
<dbReference type="InterPro" id="IPR009589">
    <property type="entry name" value="PH_YyaB-like"/>
</dbReference>
<keyword evidence="1" id="KW-1133">Transmembrane helix</keyword>
<feature type="transmembrane region" description="Helical" evidence="1">
    <location>
        <begin position="7"/>
        <end position="28"/>
    </location>
</feature>
<feature type="transmembrane region" description="Helical" evidence="1">
    <location>
        <begin position="34"/>
        <end position="51"/>
    </location>
</feature>
<name>A0A9D2HXH5_9BACE</name>
<protein>
    <submittedName>
        <fullName evidence="3">PH domain-containing protein</fullName>
    </submittedName>
</protein>
<evidence type="ECO:0000313" key="3">
    <source>
        <dbReference type="EMBL" id="HJA86156.1"/>
    </source>
</evidence>
<accession>A0A9D2HXH5</accession>
<dbReference type="GO" id="GO:0030153">
    <property type="term" value="P:bacteriocin immunity"/>
    <property type="evidence" value="ECO:0007669"/>
    <property type="project" value="InterPro"/>
</dbReference>
<reference evidence="3" key="1">
    <citation type="journal article" date="2021" name="PeerJ">
        <title>Extensive microbial diversity within the chicken gut microbiome revealed by metagenomics and culture.</title>
        <authorList>
            <person name="Gilroy R."/>
            <person name="Ravi A."/>
            <person name="Getino M."/>
            <person name="Pursley I."/>
            <person name="Horton D.L."/>
            <person name="Alikhan N.F."/>
            <person name="Baker D."/>
            <person name="Gharbi K."/>
            <person name="Hall N."/>
            <person name="Watson M."/>
            <person name="Adriaenssens E.M."/>
            <person name="Foster-Nyarko E."/>
            <person name="Jarju S."/>
            <person name="Secka A."/>
            <person name="Antonio M."/>
            <person name="Oren A."/>
            <person name="Chaudhuri R.R."/>
            <person name="La Ragione R."/>
            <person name="Hildebrand F."/>
            <person name="Pallen M.J."/>
        </authorList>
    </citation>
    <scope>NUCLEOTIDE SEQUENCE</scope>
    <source>
        <strain evidence="3">ChiHjej12B11-9795</strain>
    </source>
</reference>